<dbReference type="Pfam" id="PF01344">
    <property type="entry name" value="Kelch_1"/>
    <property type="match status" value="1"/>
</dbReference>
<name>A0A9P1I4F5_9PELO</name>
<organism evidence="2 3">
    <name type="scientific">Caenorhabditis angaria</name>
    <dbReference type="NCBI Taxonomy" id="860376"/>
    <lineage>
        <taxon>Eukaryota</taxon>
        <taxon>Metazoa</taxon>
        <taxon>Ecdysozoa</taxon>
        <taxon>Nematoda</taxon>
        <taxon>Chromadorea</taxon>
        <taxon>Rhabditida</taxon>
        <taxon>Rhabditina</taxon>
        <taxon>Rhabditomorpha</taxon>
        <taxon>Rhabditoidea</taxon>
        <taxon>Rhabditidae</taxon>
        <taxon>Peloderinae</taxon>
        <taxon>Caenorhabditis</taxon>
    </lineage>
</organism>
<dbReference type="EMBL" id="CANHGI010000001">
    <property type="protein sequence ID" value="CAI5437835.1"/>
    <property type="molecule type" value="Genomic_DNA"/>
</dbReference>
<dbReference type="Gene3D" id="2.120.10.80">
    <property type="entry name" value="Kelch-type beta propeller"/>
    <property type="match status" value="2"/>
</dbReference>
<sequence length="311" mass="34334">MKISKYLYVIGGCALSTERQPIDSIERISITDGGEQKINIESKICGQLSHAKRSPSVFVKDENTIIIAGGCLGPNNHSNEIEILQKSQDSSWTSQISGNSKCEVGHSCAAFHSKSKTPVIFGGFEAHNCLESVQVQNEAGDFRKIKGFLPKLKNSVALEIRDEFLLFGGYQDEKETTAAIRRIKFNPSFTEYSIEFDGLLPYPVEGHSLAENDEYIYLIGGFDGCFVIPSIIRYSLKTKKSEILDTKLSEKRENHVSGIVGGKYLIVAGGWDSKKALDSIEVFEVLDSGDLRKIGEGKLETPRNRPSSVCL</sequence>
<evidence type="ECO:0000313" key="2">
    <source>
        <dbReference type="EMBL" id="CAI5437835.1"/>
    </source>
</evidence>
<evidence type="ECO:0000256" key="1">
    <source>
        <dbReference type="ARBA" id="ARBA00022441"/>
    </source>
</evidence>
<evidence type="ECO:0000313" key="3">
    <source>
        <dbReference type="Proteomes" id="UP001152747"/>
    </source>
</evidence>
<dbReference type="InterPro" id="IPR015915">
    <property type="entry name" value="Kelch-typ_b-propeller"/>
</dbReference>
<comment type="caution">
    <text evidence="2">The sequence shown here is derived from an EMBL/GenBank/DDBJ whole genome shotgun (WGS) entry which is preliminary data.</text>
</comment>
<dbReference type="AlphaFoldDB" id="A0A9P1I4F5"/>
<dbReference type="SUPFAM" id="SSF117281">
    <property type="entry name" value="Kelch motif"/>
    <property type="match status" value="2"/>
</dbReference>
<keyword evidence="3" id="KW-1185">Reference proteome</keyword>
<gene>
    <name evidence="2" type="ORF">CAMP_LOCUS472</name>
</gene>
<reference evidence="2" key="1">
    <citation type="submission" date="2022-11" db="EMBL/GenBank/DDBJ databases">
        <authorList>
            <person name="Kikuchi T."/>
        </authorList>
    </citation>
    <scope>NUCLEOTIDE SEQUENCE</scope>
    <source>
        <strain evidence="2">PS1010</strain>
    </source>
</reference>
<protein>
    <submittedName>
        <fullName evidence="2">Uncharacterized protein</fullName>
    </submittedName>
</protein>
<dbReference type="OrthoDB" id="5861246at2759"/>
<dbReference type="InterPro" id="IPR006652">
    <property type="entry name" value="Kelch_1"/>
</dbReference>
<proteinExistence type="predicted"/>
<accession>A0A9P1I4F5</accession>
<keyword evidence="1" id="KW-0880">Kelch repeat</keyword>
<dbReference type="Proteomes" id="UP001152747">
    <property type="component" value="Unassembled WGS sequence"/>
</dbReference>